<dbReference type="Pfam" id="PF07676">
    <property type="entry name" value="PD40"/>
    <property type="match status" value="1"/>
</dbReference>
<proteinExistence type="predicted"/>
<reference evidence="1 2" key="2">
    <citation type="submission" date="2023-10" db="EMBL/GenBank/DDBJ databases">
        <authorList>
            <person name="Han X.F."/>
        </authorList>
    </citation>
    <scope>NUCLEOTIDE SEQUENCE [LARGE SCALE GENOMIC DNA]</scope>
    <source>
        <strain evidence="1 2">KCTC 39840</strain>
    </source>
</reference>
<gene>
    <name evidence="1" type="ORF">R7226_29590</name>
</gene>
<organism evidence="1 2">
    <name type="scientific">Conexibacter stalactiti</name>
    <dbReference type="NCBI Taxonomy" id="1940611"/>
    <lineage>
        <taxon>Bacteria</taxon>
        <taxon>Bacillati</taxon>
        <taxon>Actinomycetota</taxon>
        <taxon>Thermoleophilia</taxon>
        <taxon>Solirubrobacterales</taxon>
        <taxon>Conexibacteraceae</taxon>
        <taxon>Conexibacter</taxon>
    </lineage>
</organism>
<accession>A0ABU4HYY5</accession>
<dbReference type="RefSeq" id="WP_318601080.1">
    <property type="nucleotide sequence ID" value="NZ_JAWSTH010000151.1"/>
</dbReference>
<keyword evidence="2" id="KW-1185">Reference proteome</keyword>
<evidence type="ECO:0000313" key="2">
    <source>
        <dbReference type="Proteomes" id="UP001284601"/>
    </source>
</evidence>
<reference evidence="2" key="1">
    <citation type="submission" date="2023-07" db="EMBL/GenBank/DDBJ databases">
        <title>Conexibacter stalactiti sp. nov., isolated from stalactites in a lava cave and emended description of the genus Conexibacter.</title>
        <authorList>
            <person name="Lee S.D."/>
        </authorList>
    </citation>
    <scope>NUCLEOTIDE SEQUENCE [LARGE SCALE GENOMIC DNA]</scope>
    <source>
        <strain evidence="2">KCTC 39840</strain>
    </source>
</reference>
<dbReference type="InterPro" id="IPR011659">
    <property type="entry name" value="WD40"/>
</dbReference>
<dbReference type="InterPro" id="IPR011042">
    <property type="entry name" value="6-blade_b-propeller_TolB-like"/>
</dbReference>
<comment type="caution">
    <text evidence="1">The sequence shown here is derived from an EMBL/GenBank/DDBJ whole genome shotgun (WGS) entry which is preliminary data.</text>
</comment>
<sequence length="323" mass="31988">MLLLAVAPAADATFPGQNGRLALTYGAGDVDDGLTSGIFAGLPYASGSPLGWTAQACGSQPPTPADPQGPNCLAGAGASFNLSGSVVAFGATTALGNGQLAVAAADGTNLTLLPQQTANDVQPAFAPGRFGSAANATLAFQGVSGQGVSANTVTDIFTLSLAMGSAPATAAELTQLTRFGDATAPDWSARNRIAFSHAGQLWAVNASGGALTQLTKGGGDQASWSPGGTAVAFVRSGQVWRMAVGASGAGTQLRQLTRVAGGASWPVWSPDGRTIAFLRSGNVASIATIPAGGGRARTALNGMRAVSDVAALGAGGMAWQSWR</sequence>
<dbReference type="Gene3D" id="2.120.10.30">
    <property type="entry name" value="TolB, C-terminal domain"/>
    <property type="match status" value="1"/>
</dbReference>
<dbReference type="EMBL" id="JAWSTH010000151">
    <property type="protein sequence ID" value="MDW5598551.1"/>
    <property type="molecule type" value="Genomic_DNA"/>
</dbReference>
<protein>
    <submittedName>
        <fullName evidence="1">Uncharacterized protein</fullName>
    </submittedName>
</protein>
<dbReference type="Proteomes" id="UP001284601">
    <property type="component" value="Unassembled WGS sequence"/>
</dbReference>
<dbReference type="SUPFAM" id="SSF69304">
    <property type="entry name" value="Tricorn protease N-terminal domain"/>
    <property type="match status" value="1"/>
</dbReference>
<name>A0ABU4HYY5_9ACTN</name>
<evidence type="ECO:0000313" key="1">
    <source>
        <dbReference type="EMBL" id="MDW5598551.1"/>
    </source>
</evidence>